<feature type="domain" description="AB hydrolase-1" evidence="1">
    <location>
        <begin position="10"/>
        <end position="245"/>
    </location>
</feature>
<sequence>MIDTGTGPAVVLLHGFPHTFRLWDLVVPRLAATHRVIAPDLVLGGSALELAGRLAELLDWLGVERATMVGIDAGVQAAVGFALGYPDRIERLAVMEAVLPGVEGAEAFAHGGLPWWFGFHQVPGLAERVLVGHEREYIEWFLRAGTADGEGVGHELTDAFASAYRGSEALAGAFEHYRAMSRTAGELAPLLAEQELKVPVLAIGARPVGPALAAQLAPFAADLTTTQLDNCGHLIPLDAPDQLLEVLIPWLSPG</sequence>
<protein>
    <submittedName>
        <fullName evidence="2">Alpha/beta hydrolase</fullName>
    </submittedName>
</protein>
<accession>A0A7G6WSJ0</accession>
<keyword evidence="3" id="KW-1185">Reference proteome</keyword>
<evidence type="ECO:0000259" key="1">
    <source>
        <dbReference type="Pfam" id="PF12697"/>
    </source>
</evidence>
<dbReference type="Pfam" id="PF12697">
    <property type="entry name" value="Abhydrolase_6"/>
    <property type="match status" value="1"/>
</dbReference>
<dbReference type="AlphaFoldDB" id="A0A7G6WSJ0"/>
<organism evidence="2 3">
    <name type="scientific">Kribbella qitaiheensis</name>
    <dbReference type="NCBI Taxonomy" id="1544730"/>
    <lineage>
        <taxon>Bacteria</taxon>
        <taxon>Bacillati</taxon>
        <taxon>Actinomycetota</taxon>
        <taxon>Actinomycetes</taxon>
        <taxon>Propionibacteriales</taxon>
        <taxon>Kribbellaceae</taxon>
        <taxon>Kribbella</taxon>
    </lineage>
</organism>
<name>A0A7G6WSJ0_9ACTN</name>
<dbReference type="RefSeq" id="WP_185445788.1">
    <property type="nucleotide sequence ID" value="NZ_CP043661.1"/>
</dbReference>
<dbReference type="InterPro" id="IPR029058">
    <property type="entry name" value="AB_hydrolase_fold"/>
</dbReference>
<dbReference type="Proteomes" id="UP000515563">
    <property type="component" value="Chromosome"/>
</dbReference>
<dbReference type="EMBL" id="CP043661">
    <property type="protein sequence ID" value="QNE16955.1"/>
    <property type="molecule type" value="Genomic_DNA"/>
</dbReference>
<proteinExistence type="predicted"/>
<dbReference type="PANTHER" id="PTHR43329">
    <property type="entry name" value="EPOXIDE HYDROLASE"/>
    <property type="match status" value="1"/>
</dbReference>
<evidence type="ECO:0000313" key="2">
    <source>
        <dbReference type="EMBL" id="QNE16955.1"/>
    </source>
</evidence>
<dbReference type="InterPro" id="IPR000073">
    <property type="entry name" value="AB_hydrolase_1"/>
</dbReference>
<dbReference type="SUPFAM" id="SSF53474">
    <property type="entry name" value="alpha/beta-Hydrolases"/>
    <property type="match status" value="1"/>
</dbReference>
<dbReference type="KEGG" id="kqi:F1D05_02345"/>
<reference evidence="3" key="1">
    <citation type="submission" date="2019-09" db="EMBL/GenBank/DDBJ databases">
        <title>Antimicrobial potential of Antarctic Bacteria.</title>
        <authorList>
            <person name="Benaud N."/>
            <person name="Edwards R.J."/>
            <person name="Ferrari B.C."/>
        </authorList>
    </citation>
    <scope>NUCLEOTIDE SEQUENCE [LARGE SCALE GENOMIC DNA]</scope>
    <source>
        <strain evidence="3">SPB151</strain>
    </source>
</reference>
<dbReference type="Gene3D" id="3.40.50.1820">
    <property type="entry name" value="alpha/beta hydrolase"/>
    <property type="match status" value="1"/>
</dbReference>
<dbReference type="GO" id="GO:0016787">
    <property type="term" value="F:hydrolase activity"/>
    <property type="evidence" value="ECO:0007669"/>
    <property type="project" value="UniProtKB-KW"/>
</dbReference>
<gene>
    <name evidence="2" type="ORF">F1D05_02345</name>
</gene>
<evidence type="ECO:0000313" key="3">
    <source>
        <dbReference type="Proteomes" id="UP000515563"/>
    </source>
</evidence>
<reference evidence="2 3" key="2">
    <citation type="journal article" date="2020" name="Microbiol. Resour. Announc.">
        <title>Antarctic desert soil bacteria exhibit high novel natural product potential, evaluated through long-read genome sequencing and comparative genomics.</title>
        <authorList>
            <person name="Benaud N."/>
            <person name="Edwards R.J."/>
            <person name="Amos T.G."/>
            <person name="D'Agostino P.M."/>
            <person name="Gutierrez-Chavez C."/>
            <person name="Montgomery K."/>
            <person name="Nicetic I."/>
            <person name="Ferrari B.C."/>
        </authorList>
    </citation>
    <scope>NUCLEOTIDE SEQUENCE [LARGE SCALE GENOMIC DNA]</scope>
    <source>
        <strain evidence="2 3">SPB151</strain>
    </source>
</reference>
<keyword evidence="2" id="KW-0378">Hydrolase</keyword>